<dbReference type="AlphaFoldDB" id="A0A842I9U1"/>
<dbReference type="InterPro" id="IPR001638">
    <property type="entry name" value="Solute-binding_3/MltF_N"/>
</dbReference>
<dbReference type="EMBL" id="JACLQD010000002">
    <property type="protein sequence ID" value="MBC2835748.1"/>
    <property type="molecule type" value="Genomic_DNA"/>
</dbReference>
<sequence length="270" mass="28813">MTNTTRRTFGLAAIFALGFGMTAATTAFAQDALKVGSYPANPPWENKTESGAFEGFEVDIVNEIAKRMGTTAEINGMDFKALFVASASSRVDMVISSLTITNERLESQSFTQPYVEGALGIGVKEGSDITSAEGLKGKIVGSIATSFPESWLKEREAELGYAEYKSYDTTANMLTDLANGRIDAAVNDVVGLRYAFAQMQGLAVATEIKTGEKFAIMMPKGSDKLEAVNQIISDMKTDGTMAAIYEKWLGVAPAADSFTVTPMPVPTSAD</sequence>
<feature type="domain" description="Ionotropic glutamate receptor C-terminal" evidence="7">
    <location>
        <begin position="32"/>
        <end position="251"/>
    </location>
</feature>
<name>A0A842I9U1_9RHOB</name>
<comment type="caution">
    <text evidence="8">The sequence shown here is derived from an EMBL/GenBank/DDBJ whole genome shotgun (WGS) entry which is preliminary data.</text>
</comment>
<dbReference type="SMART" id="SM00079">
    <property type="entry name" value="PBPe"/>
    <property type="match status" value="1"/>
</dbReference>
<evidence type="ECO:0000259" key="6">
    <source>
        <dbReference type="SMART" id="SM00062"/>
    </source>
</evidence>
<dbReference type="SUPFAM" id="SSF53850">
    <property type="entry name" value="Periplasmic binding protein-like II"/>
    <property type="match status" value="1"/>
</dbReference>
<proteinExistence type="inferred from homology"/>
<evidence type="ECO:0000259" key="7">
    <source>
        <dbReference type="SMART" id="SM00079"/>
    </source>
</evidence>
<dbReference type="CDD" id="cd13530">
    <property type="entry name" value="PBP2_peptides_like"/>
    <property type="match status" value="1"/>
</dbReference>
<comment type="subcellular location">
    <subcellularLocation>
        <location evidence="1">Cell envelope</location>
    </subcellularLocation>
</comment>
<dbReference type="PROSITE" id="PS01039">
    <property type="entry name" value="SBP_BACTERIAL_3"/>
    <property type="match status" value="1"/>
</dbReference>
<feature type="chain" id="PRO_5032383967" evidence="5">
    <location>
        <begin position="30"/>
        <end position="270"/>
    </location>
</feature>
<evidence type="ECO:0000256" key="4">
    <source>
        <dbReference type="RuleBase" id="RU003744"/>
    </source>
</evidence>
<keyword evidence="9" id="KW-1185">Reference proteome</keyword>
<dbReference type="InterPro" id="IPR001320">
    <property type="entry name" value="Iontro_rcpt_C"/>
</dbReference>
<accession>A0A842I9U1</accession>
<dbReference type="InterPro" id="IPR018313">
    <property type="entry name" value="SBP_3_CS"/>
</dbReference>
<evidence type="ECO:0000256" key="3">
    <source>
        <dbReference type="ARBA" id="ARBA00022729"/>
    </source>
</evidence>
<feature type="domain" description="Solute-binding protein family 3/N-terminal" evidence="6">
    <location>
        <begin position="32"/>
        <end position="252"/>
    </location>
</feature>
<keyword evidence="3 5" id="KW-0732">Signal</keyword>
<dbReference type="PANTHER" id="PTHR35936:SF17">
    <property type="entry name" value="ARGININE-BINDING EXTRACELLULAR PROTEIN ARTP"/>
    <property type="match status" value="1"/>
</dbReference>
<dbReference type="PANTHER" id="PTHR35936">
    <property type="entry name" value="MEMBRANE-BOUND LYTIC MUREIN TRANSGLYCOSYLASE F"/>
    <property type="match status" value="1"/>
</dbReference>
<organism evidence="8 9">
    <name type="scientific">Paragemmobacter straminiformis</name>
    <dbReference type="NCBI Taxonomy" id="2045119"/>
    <lineage>
        <taxon>Bacteria</taxon>
        <taxon>Pseudomonadati</taxon>
        <taxon>Pseudomonadota</taxon>
        <taxon>Alphaproteobacteria</taxon>
        <taxon>Rhodobacterales</taxon>
        <taxon>Paracoccaceae</taxon>
        <taxon>Paragemmobacter</taxon>
    </lineage>
</organism>
<gene>
    <name evidence="8" type="ORF">H7F16_09555</name>
</gene>
<comment type="similarity">
    <text evidence="2 4">Belongs to the bacterial solute-binding protein 3 family.</text>
</comment>
<dbReference type="Gene3D" id="3.40.190.10">
    <property type="entry name" value="Periplasmic binding protein-like II"/>
    <property type="match status" value="2"/>
</dbReference>
<dbReference type="GO" id="GO:0016020">
    <property type="term" value="C:membrane"/>
    <property type="evidence" value="ECO:0007669"/>
    <property type="project" value="InterPro"/>
</dbReference>
<evidence type="ECO:0000313" key="8">
    <source>
        <dbReference type="EMBL" id="MBC2835748.1"/>
    </source>
</evidence>
<dbReference type="Proteomes" id="UP000555411">
    <property type="component" value="Unassembled WGS sequence"/>
</dbReference>
<feature type="signal peptide" evidence="5">
    <location>
        <begin position="1"/>
        <end position="29"/>
    </location>
</feature>
<protein>
    <submittedName>
        <fullName evidence="8">Amino acid ABC transporter substrate-binding protein</fullName>
    </submittedName>
</protein>
<evidence type="ECO:0000256" key="5">
    <source>
        <dbReference type="SAM" id="SignalP"/>
    </source>
</evidence>
<evidence type="ECO:0000313" key="9">
    <source>
        <dbReference type="Proteomes" id="UP000555411"/>
    </source>
</evidence>
<dbReference type="RefSeq" id="WP_185797327.1">
    <property type="nucleotide sequence ID" value="NZ_JACLQD010000002.1"/>
</dbReference>
<reference evidence="8 9" key="1">
    <citation type="journal article" date="2017" name="Int. J. Syst. Evol. Microbiol.">
        <title>Gemmobacter straminiformis sp. nov., isolated from an artificial fountain.</title>
        <authorList>
            <person name="Kang J.Y."/>
            <person name="Kim M.J."/>
            <person name="Chun J."/>
            <person name="Son K.P."/>
            <person name="Jahng K.Y."/>
        </authorList>
    </citation>
    <scope>NUCLEOTIDE SEQUENCE [LARGE SCALE GENOMIC DNA]</scope>
    <source>
        <strain evidence="8 9">CAM-8</strain>
    </source>
</reference>
<evidence type="ECO:0000256" key="1">
    <source>
        <dbReference type="ARBA" id="ARBA00004196"/>
    </source>
</evidence>
<evidence type="ECO:0000256" key="2">
    <source>
        <dbReference type="ARBA" id="ARBA00010333"/>
    </source>
</evidence>
<dbReference type="GO" id="GO:0015276">
    <property type="term" value="F:ligand-gated monoatomic ion channel activity"/>
    <property type="evidence" value="ECO:0007669"/>
    <property type="project" value="InterPro"/>
</dbReference>
<dbReference type="Pfam" id="PF00497">
    <property type="entry name" value="SBP_bac_3"/>
    <property type="match status" value="1"/>
</dbReference>
<dbReference type="SMART" id="SM00062">
    <property type="entry name" value="PBPb"/>
    <property type="match status" value="1"/>
</dbReference>
<dbReference type="GO" id="GO:0030313">
    <property type="term" value="C:cell envelope"/>
    <property type="evidence" value="ECO:0007669"/>
    <property type="project" value="UniProtKB-SubCell"/>
</dbReference>